<proteinExistence type="predicted"/>
<evidence type="ECO:0000313" key="1">
    <source>
        <dbReference type="EMBL" id="MCF7543402.1"/>
    </source>
</evidence>
<protein>
    <submittedName>
        <fullName evidence="1">Uncharacterized protein</fullName>
    </submittedName>
</protein>
<dbReference type="RefSeq" id="WP_237252911.1">
    <property type="nucleotide sequence ID" value="NZ_JAKJXH010000014.1"/>
</dbReference>
<name>A0ABS9I6L7_9PSED</name>
<accession>A0ABS9I6L7</accession>
<gene>
    <name evidence="1" type="ORF">L4G47_14375</name>
</gene>
<organism evidence="1 2">
    <name type="scientific">Pseudomonas petrae</name>
    <dbReference type="NCBI Taxonomy" id="2912190"/>
    <lineage>
        <taxon>Bacteria</taxon>
        <taxon>Pseudomonadati</taxon>
        <taxon>Pseudomonadota</taxon>
        <taxon>Gammaproteobacteria</taxon>
        <taxon>Pseudomonadales</taxon>
        <taxon>Pseudomonadaceae</taxon>
        <taxon>Pseudomonas</taxon>
    </lineage>
</organism>
<comment type="caution">
    <text evidence="1">The sequence shown here is derived from an EMBL/GenBank/DDBJ whole genome shotgun (WGS) entry which is preliminary data.</text>
</comment>
<keyword evidence="2" id="KW-1185">Reference proteome</keyword>
<reference evidence="1" key="1">
    <citation type="submission" date="2022-01" db="EMBL/GenBank/DDBJ databases">
        <title>Pseudomonas sp. nov. isolated from Antarctic regolith.</title>
        <authorList>
            <person name="Novakova D."/>
            <person name="Sedlar K."/>
        </authorList>
    </citation>
    <scope>NUCLEOTIDE SEQUENCE</scope>
    <source>
        <strain evidence="1">P2647</strain>
    </source>
</reference>
<evidence type="ECO:0000313" key="2">
    <source>
        <dbReference type="Proteomes" id="UP001162905"/>
    </source>
</evidence>
<dbReference type="Proteomes" id="UP001162905">
    <property type="component" value="Unassembled WGS sequence"/>
</dbReference>
<dbReference type="EMBL" id="JAKJXH010000014">
    <property type="protein sequence ID" value="MCF7543402.1"/>
    <property type="molecule type" value="Genomic_DNA"/>
</dbReference>
<sequence length="432" mass="48795">MQPADGRSITQLLEGSELSWDKTYLNIEVRSGCSESEIALFCSALATFGYDDKVERSDAGGAPVLSISNEVRKWQSSRSLYFYANLESFWGDFTKDSKIENYYYVTAEKSTNLPGSSTPLSEKINAYVLWRKLLESLADHVGTRSSINEFIYFIGSDSSAKKYDINPVISLSDFECAFASDSTSVATELLAHLELLDAHRLERRTVMRTALAEILNEDHAQDGFIWVVSQGARFFKKYREHYDNYTHRFSINKLLSEIEERNLEYTNKINESVTGSQTKAFAIPGALVAIAALLKSAEIMDVLLIFVGLLMVKSFTSTANAIYVESYGNLKRQVINGFEKYKKTSVAEEVQESASVTQVEILSLVKKAVERLGYIDKIARYMLLAGGAYLIYRVYMSPQDGQIKVYWVQLQPYLVDAFQWLKERWVAVVAAN</sequence>